<dbReference type="AlphaFoldDB" id="A0A1I7XI97"/>
<dbReference type="Proteomes" id="UP000095283">
    <property type="component" value="Unplaced"/>
</dbReference>
<keyword evidence="1" id="KW-1185">Reference proteome</keyword>
<evidence type="ECO:0000313" key="1">
    <source>
        <dbReference type="Proteomes" id="UP000095283"/>
    </source>
</evidence>
<protein>
    <submittedName>
        <fullName evidence="2">Uncharacterized protein</fullName>
    </submittedName>
</protein>
<organism evidence="1 2">
    <name type="scientific">Heterorhabditis bacteriophora</name>
    <name type="common">Entomopathogenic nematode worm</name>
    <dbReference type="NCBI Taxonomy" id="37862"/>
    <lineage>
        <taxon>Eukaryota</taxon>
        <taxon>Metazoa</taxon>
        <taxon>Ecdysozoa</taxon>
        <taxon>Nematoda</taxon>
        <taxon>Chromadorea</taxon>
        <taxon>Rhabditida</taxon>
        <taxon>Rhabditina</taxon>
        <taxon>Rhabditomorpha</taxon>
        <taxon>Strongyloidea</taxon>
        <taxon>Heterorhabditidae</taxon>
        <taxon>Heterorhabditis</taxon>
    </lineage>
</organism>
<evidence type="ECO:0000313" key="2">
    <source>
        <dbReference type="WBParaSite" id="Hba_17217"/>
    </source>
</evidence>
<reference evidence="2" key="1">
    <citation type="submission" date="2016-11" db="UniProtKB">
        <authorList>
            <consortium name="WormBaseParasite"/>
        </authorList>
    </citation>
    <scope>IDENTIFICATION</scope>
</reference>
<proteinExistence type="predicted"/>
<dbReference type="WBParaSite" id="Hba_17217">
    <property type="protein sequence ID" value="Hba_17217"/>
    <property type="gene ID" value="Hba_17217"/>
</dbReference>
<name>A0A1I7XI97_HETBA</name>
<accession>A0A1I7XI97</accession>
<sequence>MFHSKATISNPERLAELTAYLYELLEWGTKGPPGGFSISKIPRFVAPVSNEQRKKRVKRAQHFLNSRRRNRTMSYKPVLL</sequence>